<reference evidence="1" key="1">
    <citation type="journal article" date="2023" name="G3 (Bethesda)">
        <title>Whole genome assemblies of Zophobas morio and Tenebrio molitor.</title>
        <authorList>
            <person name="Kaur S."/>
            <person name="Stinson S.A."/>
            <person name="diCenzo G.C."/>
        </authorList>
    </citation>
    <scope>NUCLEOTIDE SEQUENCE</scope>
    <source>
        <strain evidence="1">QUZm001</strain>
    </source>
</reference>
<keyword evidence="2" id="KW-1185">Reference proteome</keyword>
<sequence length="157" mass="18505">MEIVYLNLHLTFIKLYSSNAKRRSPWPERSVNLCPLESSGRIQFLVWFYSSVYGVNHPQTDRLHVEHKTDTGWRPPLYLIDAIYKQTPECLPPQTEHINFTASKDLRETLQPRTTLDFRVGQMGDLLFIFVRFSCKIIHKRRMLCTNSKMRFTLVTA</sequence>
<dbReference type="EMBL" id="JALNTZ010000004">
    <property type="protein sequence ID" value="KAJ3653569.1"/>
    <property type="molecule type" value="Genomic_DNA"/>
</dbReference>
<protein>
    <submittedName>
        <fullName evidence="1">Uncharacterized protein</fullName>
    </submittedName>
</protein>
<comment type="caution">
    <text evidence="1">The sequence shown here is derived from an EMBL/GenBank/DDBJ whole genome shotgun (WGS) entry which is preliminary data.</text>
</comment>
<proteinExistence type="predicted"/>
<name>A0AA38IE95_9CUCU</name>
<evidence type="ECO:0000313" key="1">
    <source>
        <dbReference type="EMBL" id="KAJ3653569.1"/>
    </source>
</evidence>
<accession>A0AA38IE95</accession>
<evidence type="ECO:0000313" key="2">
    <source>
        <dbReference type="Proteomes" id="UP001168821"/>
    </source>
</evidence>
<gene>
    <name evidence="1" type="ORF">Zmor_012812</name>
</gene>
<dbReference type="Proteomes" id="UP001168821">
    <property type="component" value="Unassembled WGS sequence"/>
</dbReference>
<organism evidence="1 2">
    <name type="scientific">Zophobas morio</name>
    <dbReference type="NCBI Taxonomy" id="2755281"/>
    <lineage>
        <taxon>Eukaryota</taxon>
        <taxon>Metazoa</taxon>
        <taxon>Ecdysozoa</taxon>
        <taxon>Arthropoda</taxon>
        <taxon>Hexapoda</taxon>
        <taxon>Insecta</taxon>
        <taxon>Pterygota</taxon>
        <taxon>Neoptera</taxon>
        <taxon>Endopterygota</taxon>
        <taxon>Coleoptera</taxon>
        <taxon>Polyphaga</taxon>
        <taxon>Cucujiformia</taxon>
        <taxon>Tenebrionidae</taxon>
        <taxon>Zophobas</taxon>
    </lineage>
</organism>
<dbReference type="AlphaFoldDB" id="A0AA38IE95"/>